<protein>
    <recommendedName>
        <fullName evidence="4">HTH La-type RNA-binding domain-containing protein</fullName>
    </recommendedName>
</protein>
<feature type="compositionally biased region" description="Low complexity" evidence="3">
    <location>
        <begin position="629"/>
        <end position="638"/>
    </location>
</feature>
<feature type="region of interest" description="Disordered" evidence="3">
    <location>
        <begin position="164"/>
        <end position="269"/>
    </location>
</feature>
<dbReference type="PROSITE" id="PS50961">
    <property type="entry name" value="HTH_LA"/>
    <property type="match status" value="1"/>
</dbReference>
<dbReference type="InterPro" id="IPR036388">
    <property type="entry name" value="WH-like_DNA-bd_sf"/>
</dbReference>
<feature type="compositionally biased region" description="Low complexity" evidence="3">
    <location>
        <begin position="211"/>
        <end position="234"/>
    </location>
</feature>
<evidence type="ECO:0000313" key="6">
    <source>
        <dbReference type="Proteomes" id="UP000230066"/>
    </source>
</evidence>
<sequence length="1034" mass="109592">MSDNLAPKFAQLSVRSDKVGEDDSSSAYTRTNGEEEKGKNNPWKLIPSAENNALEADAWPAPSVPTEQRRHSGARQPDEKPKSTVVVFFLLMTASEKIKWQNYEGSNATFAIRGRGGYGSPSFSAPHYTFRRGGCGFRGRGADAVRSRGANGVYTRNPFRVSGVRNPVESREEKSSVVVTTADSETVESHSDSNRQKIIPSEQNSEEQIKSGAGDDVSASGSVSQPSSVDSSFVRTVVTQSSQVRRPYRDRMSNPQGMATQSSATGAYEAGPVGRARRCYMRQHQTAYVQETEATSATHSLVPASIQPVVQYQPMAPITYYIPGTPAVGTALWGPNLQLAVSTGSHSTVQTNVAPISVTNTALIPLANPHPIGPAVGGIDGSHPVLSDLSLTSSTLIPQALPRVPADLPSFKGLNVSEVQVEVVDVDKLVAFVNERQWQNVVFPMSLKEHPAVAASIRAALSNSETNNASEAGVRRSEGSHPPAEMSQEEATEKPSGKPDVIIVEGRFFFVPRNVNRTKFLKFVSKSDYIRHHVEYYFSQSNLNRDVHLATILAANQDVCPISELLQFNRLRFVSTTKAELLEAVASSPSVVVTYASDGSPFGIARIMEATTTTTLSDTSVAANNSEKSSTTSTALSDATANSSSTMIAVSSSGQILSNGDVASPHRPHHLPSAASSSYTSSQTTTNSAVQMPSLIATPNHIPAQYMQSQAFVLNSLPRMEFNNTSPASATYPGFTAPQLQQYYPHSDAGVSLPQAASLTFPNHQNLYPHPQALVAAAANQPSLISSNQPNLQSPDGSAAFMTTFYRITSPGHPPPTVGAFLPSVGNTAALAASNNSPVFLQLLPTAHPSSGYLGSNASNPGSVFNRPVWIPVATPGGGIAVSNITPSFPHYITVSHGPPNLTVPNAVAAPFSGTVPHPLQAGSLPTIPTALFDVLYAGQNDLNSSNLTQSHVARQNIHSGSHSHTSSVSNTTSSLQPATTSISSSNAHPGSNISRVTATHHALSFAPDSMTLSVSSTGSNQPTPKKVTVNAHP</sequence>
<organism evidence="5 6">
    <name type="scientific">Fasciola hepatica</name>
    <name type="common">Liver fluke</name>
    <dbReference type="NCBI Taxonomy" id="6192"/>
    <lineage>
        <taxon>Eukaryota</taxon>
        <taxon>Metazoa</taxon>
        <taxon>Spiralia</taxon>
        <taxon>Lophotrochozoa</taxon>
        <taxon>Platyhelminthes</taxon>
        <taxon>Trematoda</taxon>
        <taxon>Digenea</taxon>
        <taxon>Plagiorchiida</taxon>
        <taxon>Echinostomata</taxon>
        <taxon>Echinostomatoidea</taxon>
        <taxon>Fasciolidae</taxon>
        <taxon>Fasciola</taxon>
    </lineage>
</organism>
<dbReference type="Gene3D" id="1.10.10.10">
    <property type="entry name" value="Winged helix-like DNA-binding domain superfamily/Winged helix DNA-binding domain"/>
    <property type="match status" value="1"/>
</dbReference>
<feature type="region of interest" description="Disordered" evidence="3">
    <location>
        <begin position="618"/>
        <end position="638"/>
    </location>
</feature>
<evidence type="ECO:0000256" key="1">
    <source>
        <dbReference type="ARBA" id="ARBA00022884"/>
    </source>
</evidence>
<dbReference type="InterPro" id="IPR036390">
    <property type="entry name" value="WH_DNA-bd_sf"/>
</dbReference>
<reference evidence="5" key="1">
    <citation type="submission" date="2019-03" db="EMBL/GenBank/DDBJ databases">
        <title>Improved annotation for the trematode Fasciola hepatica.</title>
        <authorList>
            <person name="Choi Y.-J."/>
            <person name="Martin J."/>
            <person name="Mitreva M."/>
        </authorList>
    </citation>
    <scope>NUCLEOTIDE SEQUENCE [LARGE SCALE GENOMIC DNA]</scope>
</reference>
<dbReference type="CDD" id="cd07323">
    <property type="entry name" value="LAM"/>
    <property type="match status" value="1"/>
</dbReference>
<gene>
    <name evidence="5" type="ORF">D915_003830</name>
</gene>
<feature type="region of interest" description="Disordered" evidence="3">
    <location>
        <begin position="464"/>
        <end position="497"/>
    </location>
</feature>
<comment type="caution">
    <text evidence="5">The sequence shown here is derived from an EMBL/GenBank/DDBJ whole genome shotgun (WGS) entry which is preliminary data.</text>
</comment>
<dbReference type="EMBL" id="JXXN02001186">
    <property type="protein sequence ID" value="THD25328.1"/>
    <property type="molecule type" value="Genomic_DNA"/>
</dbReference>
<feature type="compositionally biased region" description="Low complexity" evidence="3">
    <location>
        <begin position="673"/>
        <end position="686"/>
    </location>
</feature>
<name>A0A4E0RUB8_FASHE</name>
<evidence type="ECO:0000313" key="5">
    <source>
        <dbReference type="EMBL" id="THD25328.1"/>
    </source>
</evidence>
<feature type="compositionally biased region" description="Low complexity" evidence="3">
    <location>
        <begin position="959"/>
        <end position="975"/>
    </location>
</feature>
<feature type="region of interest" description="Disordered" evidence="3">
    <location>
        <begin position="1011"/>
        <end position="1034"/>
    </location>
</feature>
<keyword evidence="1 2" id="KW-0694">RNA-binding</keyword>
<feature type="compositionally biased region" description="Polar residues" evidence="3">
    <location>
        <begin position="976"/>
        <end position="994"/>
    </location>
</feature>
<evidence type="ECO:0000256" key="2">
    <source>
        <dbReference type="PROSITE-ProRule" id="PRU00332"/>
    </source>
</evidence>
<feature type="compositionally biased region" description="Polar residues" evidence="3">
    <location>
        <begin position="253"/>
        <end position="265"/>
    </location>
</feature>
<feature type="domain" description="HTH La-type RNA-binding" evidence="4">
    <location>
        <begin position="520"/>
        <end position="612"/>
    </location>
</feature>
<evidence type="ECO:0000259" key="4">
    <source>
        <dbReference type="PROSITE" id="PS50961"/>
    </source>
</evidence>
<proteinExistence type="predicted"/>
<feature type="region of interest" description="Disordered" evidence="3">
    <location>
        <begin position="1"/>
        <end position="79"/>
    </location>
</feature>
<dbReference type="SMART" id="SM00715">
    <property type="entry name" value="LA"/>
    <property type="match status" value="1"/>
</dbReference>
<feature type="compositionally biased region" description="Polar residues" evidence="3">
    <location>
        <begin position="618"/>
        <end position="628"/>
    </location>
</feature>
<dbReference type="Proteomes" id="UP000230066">
    <property type="component" value="Unassembled WGS sequence"/>
</dbReference>
<feature type="region of interest" description="Disordered" evidence="3">
    <location>
        <begin position="957"/>
        <end position="994"/>
    </location>
</feature>
<dbReference type="AlphaFoldDB" id="A0A4E0RUB8"/>
<dbReference type="InterPro" id="IPR006630">
    <property type="entry name" value="La_HTH"/>
</dbReference>
<feature type="compositionally biased region" description="Polar residues" evidence="3">
    <location>
        <begin position="1011"/>
        <end position="1024"/>
    </location>
</feature>
<dbReference type="GO" id="GO:0003723">
    <property type="term" value="F:RNA binding"/>
    <property type="evidence" value="ECO:0007669"/>
    <property type="project" value="UniProtKB-UniRule"/>
</dbReference>
<dbReference type="Pfam" id="PF05383">
    <property type="entry name" value="La"/>
    <property type="match status" value="1"/>
</dbReference>
<evidence type="ECO:0000256" key="3">
    <source>
        <dbReference type="SAM" id="MobiDB-lite"/>
    </source>
</evidence>
<feature type="region of interest" description="Disordered" evidence="3">
    <location>
        <begin position="657"/>
        <end position="686"/>
    </location>
</feature>
<keyword evidence="6" id="KW-1185">Reference proteome</keyword>
<accession>A0A4E0RUB8</accession>
<dbReference type="SUPFAM" id="SSF46785">
    <property type="entry name" value="Winged helix' DNA-binding domain"/>
    <property type="match status" value="1"/>
</dbReference>